<accession>A0A423TGT6</accession>
<dbReference type="EMBL" id="QCYY01001756">
    <property type="protein sequence ID" value="ROT75587.1"/>
    <property type="molecule type" value="Genomic_DNA"/>
</dbReference>
<dbReference type="Proteomes" id="UP000283509">
    <property type="component" value="Unassembled WGS sequence"/>
</dbReference>
<name>A0A423TGT6_PENVA</name>
<gene>
    <name evidence="2" type="ORF">C7M84_005875</name>
</gene>
<reference evidence="2 3" key="2">
    <citation type="submission" date="2019-01" db="EMBL/GenBank/DDBJ databases">
        <title>The decoding of complex shrimp genome reveals the adaptation for benthos swimmer, frequently molting mechanism and breeding impact on genome.</title>
        <authorList>
            <person name="Sun Y."/>
            <person name="Gao Y."/>
            <person name="Yu Y."/>
        </authorList>
    </citation>
    <scope>NUCLEOTIDE SEQUENCE [LARGE SCALE GENOMIC DNA]</scope>
    <source>
        <tissue evidence="2">Muscle</tissue>
    </source>
</reference>
<organism evidence="2 3">
    <name type="scientific">Penaeus vannamei</name>
    <name type="common">Whiteleg shrimp</name>
    <name type="synonym">Litopenaeus vannamei</name>
    <dbReference type="NCBI Taxonomy" id="6689"/>
    <lineage>
        <taxon>Eukaryota</taxon>
        <taxon>Metazoa</taxon>
        <taxon>Ecdysozoa</taxon>
        <taxon>Arthropoda</taxon>
        <taxon>Crustacea</taxon>
        <taxon>Multicrustacea</taxon>
        <taxon>Malacostraca</taxon>
        <taxon>Eumalacostraca</taxon>
        <taxon>Eucarida</taxon>
        <taxon>Decapoda</taxon>
        <taxon>Dendrobranchiata</taxon>
        <taxon>Penaeoidea</taxon>
        <taxon>Penaeidae</taxon>
        <taxon>Penaeus</taxon>
    </lineage>
</organism>
<protein>
    <submittedName>
        <fullName evidence="2">Uncharacterized protein</fullName>
    </submittedName>
</protein>
<feature type="region of interest" description="Disordered" evidence="1">
    <location>
        <begin position="64"/>
        <end position="90"/>
    </location>
</feature>
<evidence type="ECO:0000313" key="3">
    <source>
        <dbReference type="Proteomes" id="UP000283509"/>
    </source>
</evidence>
<comment type="caution">
    <text evidence="2">The sequence shown here is derived from an EMBL/GenBank/DDBJ whole genome shotgun (WGS) entry which is preliminary data.</text>
</comment>
<reference evidence="2 3" key="1">
    <citation type="submission" date="2018-04" db="EMBL/GenBank/DDBJ databases">
        <authorList>
            <person name="Zhang X."/>
            <person name="Yuan J."/>
            <person name="Li F."/>
            <person name="Xiang J."/>
        </authorList>
    </citation>
    <scope>NUCLEOTIDE SEQUENCE [LARGE SCALE GENOMIC DNA]</scope>
    <source>
        <tissue evidence="2">Muscle</tissue>
    </source>
</reference>
<dbReference type="AlphaFoldDB" id="A0A423TGT6"/>
<sequence>MFLSYPDIITFRVHCANITSSESLPARMLFRMLEFRSSASFSSVSPPKPTPPILAAPISFRVSPPKAPPSSESSARGLFGASKNPSSCPPPASLALGFPRRTRSRRFYSAAVLPRPSWCSFFRASSAHLELGSLFAGKFCSSRVGGSFIQGKFVSKLGSSFIREVCSPKFGCSLIPGKFVHPSWCSLIPGIPSSASSSLVAVYSGKFCSPSWCSLFGQVLNSAPSWLQFIPGKFCFLPRWRSLFRASLCLIQVGAVYSGSLRWLAVYSGKFCSSKLGSGEVLLKLGLFRASSAPPKLVQFIPGKFCSSQVGAVYSGQVLLLPSWCSLFQVLLLVGAVIPGKFCSSSLVQFIPGKFCSSKVGAVYSGKFCFPSWLQFIPGKFCSSGLVQFIPGKFCSSQVGAVYSGQVLLISSWCSLFRAKCLIVLWLFPPLATA</sequence>
<keyword evidence="3" id="KW-1185">Reference proteome</keyword>
<proteinExistence type="predicted"/>
<evidence type="ECO:0000256" key="1">
    <source>
        <dbReference type="SAM" id="MobiDB-lite"/>
    </source>
</evidence>
<evidence type="ECO:0000313" key="2">
    <source>
        <dbReference type="EMBL" id="ROT75587.1"/>
    </source>
</evidence>